<gene>
    <name evidence="1" type="ORF">PJIAN_4531</name>
</gene>
<evidence type="ECO:0000313" key="1">
    <source>
        <dbReference type="EMBL" id="GAT63988.1"/>
    </source>
</evidence>
<dbReference type="Proteomes" id="UP000076586">
    <property type="component" value="Unassembled WGS sequence"/>
</dbReference>
<reference evidence="2" key="1">
    <citation type="submission" date="2016-04" db="EMBL/GenBank/DDBJ databases">
        <title>Draft genome sequence of Paludibacter jiangxiensis strain NM7.</title>
        <authorList>
            <person name="Qiu Y."/>
            <person name="Matsuura N."/>
            <person name="Ohashi A."/>
            <person name="Tourlousse M.D."/>
            <person name="Sekiguchi Y."/>
        </authorList>
    </citation>
    <scope>NUCLEOTIDE SEQUENCE [LARGE SCALE GENOMIC DNA]</scope>
    <source>
        <strain evidence="2">NM7</strain>
    </source>
</reference>
<dbReference type="RefSeq" id="WP_068705684.1">
    <property type="nucleotide sequence ID" value="NZ_BDCR01000004.1"/>
</dbReference>
<evidence type="ECO:0000313" key="2">
    <source>
        <dbReference type="Proteomes" id="UP000076586"/>
    </source>
</evidence>
<dbReference type="InterPro" id="IPR046601">
    <property type="entry name" value="DUF6660"/>
</dbReference>
<reference evidence="2" key="2">
    <citation type="journal article" date="2017" name="Genome Announc.">
        <title>Draft genome sequence of Paludibacter jiangxiensis NM7(T), a propionate-producing fermentative bacterium.</title>
        <authorList>
            <person name="Qiu Y.-L."/>
            <person name="Tourlousse D.M."/>
            <person name="Matsuura N."/>
            <person name="Ohashi A."/>
            <person name="Sekiguchi Y."/>
        </authorList>
    </citation>
    <scope>NUCLEOTIDE SEQUENCE [LARGE SCALE GENOMIC DNA]</scope>
    <source>
        <strain evidence="2">NM7</strain>
    </source>
</reference>
<comment type="caution">
    <text evidence="1">The sequence shown here is derived from an EMBL/GenBank/DDBJ whole genome shotgun (WGS) entry which is preliminary data.</text>
</comment>
<protein>
    <submittedName>
        <fullName evidence="1">Uncharacterized protein</fullName>
    </submittedName>
</protein>
<name>A0A171AMK4_9BACT</name>
<dbReference type="Pfam" id="PF20365">
    <property type="entry name" value="DUF6660"/>
    <property type="match status" value="1"/>
</dbReference>
<accession>A0A171AMK4</accession>
<organism evidence="1 2">
    <name type="scientific">Paludibacter jiangxiensis</name>
    <dbReference type="NCBI Taxonomy" id="681398"/>
    <lineage>
        <taxon>Bacteria</taxon>
        <taxon>Pseudomonadati</taxon>
        <taxon>Bacteroidota</taxon>
        <taxon>Bacteroidia</taxon>
        <taxon>Bacteroidales</taxon>
        <taxon>Paludibacteraceae</taxon>
        <taxon>Paludibacter</taxon>
    </lineage>
</organism>
<keyword evidence="2" id="KW-1185">Reference proteome</keyword>
<sequence>MMKLLAYILSFYVILLTLMPCVDLPQDNRLHRQEITAQTSTTHHDYQDICSPFCTCNCCSGPVVCTSVKIEINGAIAEPRRFSSYLPASEFNLYCSIWQPPKLG</sequence>
<proteinExistence type="predicted"/>
<dbReference type="OrthoDB" id="997115at2"/>
<dbReference type="EMBL" id="BDCR01000004">
    <property type="protein sequence ID" value="GAT63988.1"/>
    <property type="molecule type" value="Genomic_DNA"/>
</dbReference>
<dbReference type="STRING" id="681398.PJIAN_4531"/>
<dbReference type="AlphaFoldDB" id="A0A171AMK4"/>